<evidence type="ECO:0008006" key="3">
    <source>
        <dbReference type="Google" id="ProtNLM"/>
    </source>
</evidence>
<accession>A0AAE1C9H6</accession>
<proteinExistence type="predicted"/>
<sequence length="213" mass="23521">MSGVQSIVGTVLGGLPMVVGAFEEYRKLSMTLDKIQVRLDAQQFIFEDGVRRLQLAIEKSRESIESWVSSQSEAVSGGLIDLIRKNSNHCKKLLDQIAELIHQMLLFRFGIVLLETGLSRPLQGLMGLGGSHASSPPPSEQSNYHVAEQLCQELKDMRKYQRIVRDCIKRGGDQSCNGPSRTGLDSQDLRILADAVIDLKSAEKGLMKILNGI</sequence>
<reference evidence="1" key="2">
    <citation type="submission" date="2023-06" db="EMBL/GenBank/DDBJ databases">
        <authorList>
            <consortium name="Lawrence Berkeley National Laboratory"/>
            <person name="Haridas S."/>
            <person name="Hensen N."/>
            <person name="Bonometti L."/>
            <person name="Westerberg I."/>
            <person name="Brannstrom I.O."/>
            <person name="Guillou S."/>
            <person name="Cros-Aarteil S."/>
            <person name="Calhoun S."/>
            <person name="Kuo A."/>
            <person name="Mondo S."/>
            <person name="Pangilinan J."/>
            <person name="Riley R."/>
            <person name="Labutti K."/>
            <person name="Andreopoulos B."/>
            <person name="Lipzen A."/>
            <person name="Chen C."/>
            <person name="Yanf M."/>
            <person name="Daum C."/>
            <person name="Ng V."/>
            <person name="Clum A."/>
            <person name="Steindorff A."/>
            <person name="Ohm R."/>
            <person name="Martin F."/>
            <person name="Silar P."/>
            <person name="Natvig D."/>
            <person name="Lalanne C."/>
            <person name="Gautier V."/>
            <person name="Ament-Velasquez S.L."/>
            <person name="Kruys A."/>
            <person name="Hutchinson M.I."/>
            <person name="Powell A.J."/>
            <person name="Barry K."/>
            <person name="Miller A.N."/>
            <person name="Grigoriev I.V."/>
            <person name="Debuchy R."/>
            <person name="Gladieux P."/>
            <person name="Thoren M.H."/>
            <person name="Johannesson H."/>
        </authorList>
    </citation>
    <scope>NUCLEOTIDE SEQUENCE</scope>
    <source>
        <strain evidence="1">CBS 314.62</strain>
    </source>
</reference>
<name>A0AAE1C9H6_9PEZI</name>
<protein>
    <recommendedName>
        <fullName evidence="3">Fungal N-terminal domain-containing protein</fullName>
    </recommendedName>
</protein>
<keyword evidence="2" id="KW-1185">Reference proteome</keyword>
<dbReference type="Proteomes" id="UP001270362">
    <property type="component" value="Unassembled WGS sequence"/>
</dbReference>
<dbReference type="EMBL" id="JAULSO010000004">
    <property type="protein sequence ID" value="KAK3684088.1"/>
    <property type="molecule type" value="Genomic_DNA"/>
</dbReference>
<dbReference type="AlphaFoldDB" id="A0AAE1C9H6"/>
<evidence type="ECO:0000313" key="1">
    <source>
        <dbReference type="EMBL" id="KAK3684088.1"/>
    </source>
</evidence>
<evidence type="ECO:0000313" key="2">
    <source>
        <dbReference type="Proteomes" id="UP001270362"/>
    </source>
</evidence>
<comment type="caution">
    <text evidence="1">The sequence shown here is derived from an EMBL/GenBank/DDBJ whole genome shotgun (WGS) entry which is preliminary data.</text>
</comment>
<organism evidence="1 2">
    <name type="scientific">Podospora appendiculata</name>
    <dbReference type="NCBI Taxonomy" id="314037"/>
    <lineage>
        <taxon>Eukaryota</taxon>
        <taxon>Fungi</taxon>
        <taxon>Dikarya</taxon>
        <taxon>Ascomycota</taxon>
        <taxon>Pezizomycotina</taxon>
        <taxon>Sordariomycetes</taxon>
        <taxon>Sordariomycetidae</taxon>
        <taxon>Sordariales</taxon>
        <taxon>Podosporaceae</taxon>
        <taxon>Podospora</taxon>
    </lineage>
</organism>
<reference evidence="1" key="1">
    <citation type="journal article" date="2023" name="Mol. Phylogenet. Evol.">
        <title>Genome-scale phylogeny and comparative genomics of the fungal order Sordariales.</title>
        <authorList>
            <person name="Hensen N."/>
            <person name="Bonometti L."/>
            <person name="Westerberg I."/>
            <person name="Brannstrom I.O."/>
            <person name="Guillou S."/>
            <person name="Cros-Aarteil S."/>
            <person name="Calhoun S."/>
            <person name="Haridas S."/>
            <person name="Kuo A."/>
            <person name="Mondo S."/>
            <person name="Pangilinan J."/>
            <person name="Riley R."/>
            <person name="LaButti K."/>
            <person name="Andreopoulos B."/>
            <person name="Lipzen A."/>
            <person name="Chen C."/>
            <person name="Yan M."/>
            <person name="Daum C."/>
            <person name="Ng V."/>
            <person name="Clum A."/>
            <person name="Steindorff A."/>
            <person name="Ohm R.A."/>
            <person name="Martin F."/>
            <person name="Silar P."/>
            <person name="Natvig D.O."/>
            <person name="Lalanne C."/>
            <person name="Gautier V."/>
            <person name="Ament-Velasquez S.L."/>
            <person name="Kruys A."/>
            <person name="Hutchinson M.I."/>
            <person name="Powell A.J."/>
            <person name="Barry K."/>
            <person name="Miller A.N."/>
            <person name="Grigoriev I.V."/>
            <person name="Debuchy R."/>
            <person name="Gladieux P."/>
            <person name="Hiltunen Thoren M."/>
            <person name="Johannesson H."/>
        </authorList>
    </citation>
    <scope>NUCLEOTIDE SEQUENCE</scope>
    <source>
        <strain evidence="1">CBS 314.62</strain>
    </source>
</reference>
<gene>
    <name evidence="1" type="ORF">B0T22DRAFT_520592</name>
</gene>